<reference evidence="3" key="1">
    <citation type="journal article" date="2019" name="Int. J. Syst. Evol. Microbiol.">
        <title>The Global Catalogue of Microorganisms (GCM) 10K type strain sequencing project: providing services to taxonomists for standard genome sequencing and annotation.</title>
        <authorList>
            <consortium name="The Broad Institute Genomics Platform"/>
            <consortium name="The Broad Institute Genome Sequencing Center for Infectious Disease"/>
            <person name="Wu L."/>
            <person name="Ma J."/>
        </authorList>
    </citation>
    <scope>NUCLEOTIDE SEQUENCE [LARGE SCALE GENOMIC DNA]</scope>
    <source>
        <strain evidence="3">JCM 17939</strain>
    </source>
</reference>
<gene>
    <name evidence="2" type="ORF">GCM10023196_013700</name>
</gene>
<keyword evidence="2" id="KW-0489">Methyltransferase</keyword>
<dbReference type="GO" id="GO:0032259">
    <property type="term" value="P:methylation"/>
    <property type="evidence" value="ECO:0007669"/>
    <property type="project" value="UniProtKB-KW"/>
</dbReference>
<comment type="caution">
    <text evidence="2">The sequence shown here is derived from an EMBL/GenBank/DDBJ whole genome shotgun (WGS) entry which is preliminary data.</text>
</comment>
<dbReference type="InterPro" id="IPR050508">
    <property type="entry name" value="Methyltransf_Superfamily"/>
</dbReference>
<dbReference type="Pfam" id="PF13649">
    <property type="entry name" value="Methyltransf_25"/>
    <property type="match status" value="1"/>
</dbReference>
<name>A0ABP8U5E5_9ACTN</name>
<dbReference type="RefSeq" id="WP_345429792.1">
    <property type="nucleotide sequence ID" value="NZ_BAABHK010000002.1"/>
</dbReference>
<evidence type="ECO:0000313" key="3">
    <source>
        <dbReference type="Proteomes" id="UP001501442"/>
    </source>
</evidence>
<dbReference type="PANTHER" id="PTHR42912">
    <property type="entry name" value="METHYLTRANSFERASE"/>
    <property type="match status" value="1"/>
</dbReference>
<dbReference type="CDD" id="cd02440">
    <property type="entry name" value="AdoMet_MTases"/>
    <property type="match status" value="1"/>
</dbReference>
<keyword evidence="2" id="KW-0808">Transferase</keyword>
<dbReference type="Proteomes" id="UP001501442">
    <property type="component" value="Unassembled WGS sequence"/>
</dbReference>
<dbReference type="InterPro" id="IPR041698">
    <property type="entry name" value="Methyltransf_25"/>
</dbReference>
<dbReference type="PANTHER" id="PTHR42912:SF93">
    <property type="entry name" value="N6-ADENOSINE-METHYLTRANSFERASE TMT1A"/>
    <property type="match status" value="1"/>
</dbReference>
<organism evidence="2 3">
    <name type="scientific">Actinoallomurus vinaceus</name>
    <dbReference type="NCBI Taxonomy" id="1080074"/>
    <lineage>
        <taxon>Bacteria</taxon>
        <taxon>Bacillati</taxon>
        <taxon>Actinomycetota</taxon>
        <taxon>Actinomycetes</taxon>
        <taxon>Streptosporangiales</taxon>
        <taxon>Thermomonosporaceae</taxon>
        <taxon>Actinoallomurus</taxon>
    </lineage>
</organism>
<dbReference type="EMBL" id="BAABHK010000002">
    <property type="protein sequence ID" value="GAA4622254.1"/>
    <property type="molecule type" value="Genomic_DNA"/>
</dbReference>
<accession>A0ABP8U5E5</accession>
<dbReference type="SUPFAM" id="SSF53335">
    <property type="entry name" value="S-adenosyl-L-methionine-dependent methyltransferases"/>
    <property type="match status" value="1"/>
</dbReference>
<evidence type="ECO:0000313" key="2">
    <source>
        <dbReference type="EMBL" id="GAA4622254.1"/>
    </source>
</evidence>
<feature type="domain" description="Methyltransferase" evidence="1">
    <location>
        <begin position="52"/>
        <end position="142"/>
    </location>
</feature>
<evidence type="ECO:0000259" key="1">
    <source>
        <dbReference type="Pfam" id="PF13649"/>
    </source>
</evidence>
<sequence>MGDHEGHASVRRGYDTVAEEYAAGFRDELSGKPLDRALLACLIEQTEPGTAIADLGCGPGHVAGRLAEHGVRTVGIDLSAGMVAVGRREFPAVEFREGDLLALPAADGEFGSAVAFYSIIHLHPSELRRAFEEVRRVLRPSGLFLVSFHIGAEMRHLGEWWGHEVDIDFRFFEPGHVAEVLGEAGFTVETRTERVPYAGEVDTRRAYLLARRP</sequence>
<dbReference type="GO" id="GO:0008168">
    <property type="term" value="F:methyltransferase activity"/>
    <property type="evidence" value="ECO:0007669"/>
    <property type="project" value="UniProtKB-KW"/>
</dbReference>
<proteinExistence type="predicted"/>
<dbReference type="InterPro" id="IPR029063">
    <property type="entry name" value="SAM-dependent_MTases_sf"/>
</dbReference>
<dbReference type="Gene3D" id="3.40.50.150">
    <property type="entry name" value="Vaccinia Virus protein VP39"/>
    <property type="match status" value="1"/>
</dbReference>
<protein>
    <submittedName>
        <fullName evidence="2">Class I SAM-dependent methyltransferase</fullName>
    </submittedName>
</protein>
<keyword evidence="3" id="KW-1185">Reference proteome</keyword>